<name>A0A8S5R186_9CAUD</name>
<accession>A0A8S5R186</accession>
<organism evidence="2">
    <name type="scientific">Podoviridae sp. ctyhE26</name>
    <dbReference type="NCBI Taxonomy" id="2826594"/>
    <lineage>
        <taxon>Viruses</taxon>
        <taxon>Duplodnaviria</taxon>
        <taxon>Heunggongvirae</taxon>
        <taxon>Uroviricota</taxon>
        <taxon>Caudoviricetes</taxon>
    </lineage>
</organism>
<evidence type="ECO:0000313" key="2">
    <source>
        <dbReference type="EMBL" id="DAE24859.1"/>
    </source>
</evidence>
<evidence type="ECO:0000256" key="1">
    <source>
        <dbReference type="SAM" id="MobiDB-lite"/>
    </source>
</evidence>
<feature type="region of interest" description="Disordered" evidence="1">
    <location>
        <begin position="58"/>
        <end position="93"/>
    </location>
</feature>
<feature type="compositionally biased region" description="Basic and acidic residues" evidence="1">
    <location>
        <begin position="70"/>
        <end position="93"/>
    </location>
</feature>
<dbReference type="EMBL" id="BK015786">
    <property type="protein sequence ID" value="DAE24859.1"/>
    <property type="molecule type" value="Genomic_DNA"/>
</dbReference>
<sequence>MDFNEALNELIDAVADVEEHGDAIEVLQAFTEDRSGEADSEWKDKYMKLESEYKKRFKERMKESATNTGSEEKKDEKEEKITVEDLDFDGKTE</sequence>
<reference evidence="2" key="1">
    <citation type="journal article" date="2021" name="Proc. Natl. Acad. Sci. U.S.A.">
        <title>A Catalog of Tens of Thousands of Viruses from Human Metagenomes Reveals Hidden Associations with Chronic Diseases.</title>
        <authorList>
            <person name="Tisza M.J."/>
            <person name="Buck C.B."/>
        </authorList>
    </citation>
    <scope>NUCLEOTIDE SEQUENCE</scope>
    <source>
        <strain evidence="2">CtyhE26</strain>
    </source>
</reference>
<protein>
    <submittedName>
        <fullName evidence="2">Uncharacterized protein</fullName>
    </submittedName>
</protein>
<proteinExistence type="predicted"/>